<evidence type="ECO:0000313" key="2">
    <source>
        <dbReference type="EMBL" id="KAL0303798.1"/>
    </source>
</evidence>
<reference evidence="2" key="2">
    <citation type="journal article" date="2024" name="Plant">
        <title>Genomic evolution and insights into agronomic trait innovations of Sesamum species.</title>
        <authorList>
            <person name="Miao H."/>
            <person name="Wang L."/>
            <person name="Qu L."/>
            <person name="Liu H."/>
            <person name="Sun Y."/>
            <person name="Le M."/>
            <person name="Wang Q."/>
            <person name="Wei S."/>
            <person name="Zheng Y."/>
            <person name="Lin W."/>
            <person name="Duan Y."/>
            <person name="Cao H."/>
            <person name="Xiong S."/>
            <person name="Wang X."/>
            <person name="Wei L."/>
            <person name="Li C."/>
            <person name="Ma Q."/>
            <person name="Ju M."/>
            <person name="Zhao R."/>
            <person name="Li G."/>
            <person name="Mu C."/>
            <person name="Tian Q."/>
            <person name="Mei H."/>
            <person name="Zhang T."/>
            <person name="Gao T."/>
            <person name="Zhang H."/>
        </authorList>
    </citation>
    <scope>NUCLEOTIDE SEQUENCE</scope>
    <source>
        <strain evidence="2">G02</strain>
    </source>
</reference>
<sequence>MWEVLKKELKEQFLPCNTSWLARESLRNLRHTRTMREFVKTFRSLMLDVRDMSEEDKLFNFMAGLQPWAQTELRRQGVKDLPSAIAAADRLVDFKVVNDLEQRQDD</sequence>
<name>A0AAW2KBI5_SESRA</name>
<dbReference type="EMBL" id="JACGWJ010000029">
    <property type="protein sequence ID" value="KAL0303798.1"/>
    <property type="molecule type" value="Genomic_DNA"/>
</dbReference>
<dbReference type="InterPro" id="IPR005162">
    <property type="entry name" value="Retrotrans_gag_dom"/>
</dbReference>
<proteinExistence type="predicted"/>
<organism evidence="2">
    <name type="scientific">Sesamum radiatum</name>
    <name type="common">Black benniseed</name>
    <dbReference type="NCBI Taxonomy" id="300843"/>
    <lineage>
        <taxon>Eukaryota</taxon>
        <taxon>Viridiplantae</taxon>
        <taxon>Streptophyta</taxon>
        <taxon>Embryophyta</taxon>
        <taxon>Tracheophyta</taxon>
        <taxon>Spermatophyta</taxon>
        <taxon>Magnoliopsida</taxon>
        <taxon>eudicotyledons</taxon>
        <taxon>Gunneridae</taxon>
        <taxon>Pentapetalae</taxon>
        <taxon>asterids</taxon>
        <taxon>lamiids</taxon>
        <taxon>Lamiales</taxon>
        <taxon>Pedaliaceae</taxon>
        <taxon>Sesamum</taxon>
    </lineage>
</organism>
<feature type="domain" description="Retrotransposon gag" evidence="1">
    <location>
        <begin position="2"/>
        <end position="67"/>
    </location>
</feature>
<reference evidence="2" key="1">
    <citation type="submission" date="2020-06" db="EMBL/GenBank/DDBJ databases">
        <authorList>
            <person name="Li T."/>
            <person name="Hu X."/>
            <person name="Zhang T."/>
            <person name="Song X."/>
            <person name="Zhang H."/>
            <person name="Dai N."/>
            <person name="Sheng W."/>
            <person name="Hou X."/>
            <person name="Wei L."/>
        </authorList>
    </citation>
    <scope>NUCLEOTIDE SEQUENCE</scope>
    <source>
        <strain evidence="2">G02</strain>
        <tissue evidence="2">Leaf</tissue>
    </source>
</reference>
<protein>
    <recommendedName>
        <fullName evidence="1">Retrotransposon gag domain-containing protein</fullName>
    </recommendedName>
</protein>
<comment type="caution">
    <text evidence="2">The sequence shown here is derived from an EMBL/GenBank/DDBJ whole genome shotgun (WGS) entry which is preliminary data.</text>
</comment>
<dbReference type="AlphaFoldDB" id="A0AAW2KBI5"/>
<accession>A0AAW2KBI5</accession>
<evidence type="ECO:0000259" key="1">
    <source>
        <dbReference type="Pfam" id="PF03732"/>
    </source>
</evidence>
<dbReference type="Pfam" id="PF03732">
    <property type="entry name" value="Retrotrans_gag"/>
    <property type="match status" value="1"/>
</dbReference>
<gene>
    <name evidence="2" type="ORF">Sradi_6247900</name>
</gene>